<evidence type="ECO:0000313" key="5">
    <source>
        <dbReference type="WBParaSite" id="maker-uti_cns_0015522-snap-gene-0.2-mRNA-1"/>
    </source>
</evidence>
<dbReference type="PANTHER" id="PTHR22100">
    <property type="entry name" value="WINGS APART-LIKE PROTEIN HOMOLOG"/>
    <property type="match status" value="1"/>
</dbReference>
<evidence type="ECO:0000256" key="1">
    <source>
        <dbReference type="ARBA" id="ARBA00006854"/>
    </source>
</evidence>
<feature type="compositionally biased region" description="Pro residues" evidence="2">
    <location>
        <begin position="1037"/>
        <end position="1046"/>
    </location>
</feature>
<dbReference type="PANTHER" id="PTHR22100:SF13">
    <property type="entry name" value="WINGS APART-LIKE PROTEIN HOMOLOG"/>
    <property type="match status" value="1"/>
</dbReference>
<evidence type="ECO:0000259" key="3">
    <source>
        <dbReference type="PROSITE" id="PS51271"/>
    </source>
</evidence>
<dbReference type="InterPro" id="IPR039874">
    <property type="entry name" value="WAPL"/>
</dbReference>
<dbReference type="WBParaSite" id="maker-uti_cns_0015522-snap-gene-0.2-mRNA-1">
    <property type="protein sequence ID" value="maker-uti_cns_0015522-snap-gene-0.2-mRNA-1"/>
    <property type="gene ID" value="maker-uti_cns_0015522-snap-gene-0.2"/>
</dbReference>
<dbReference type="InterPro" id="IPR012502">
    <property type="entry name" value="WAPL_dom"/>
</dbReference>
<reference evidence="5" key="1">
    <citation type="submission" date="2016-11" db="UniProtKB">
        <authorList>
            <consortium name="WormBaseParasite"/>
        </authorList>
    </citation>
    <scope>IDENTIFICATION</scope>
</reference>
<feature type="region of interest" description="Disordered" evidence="2">
    <location>
        <begin position="1022"/>
        <end position="1085"/>
    </location>
</feature>
<accession>A0A1I8IQL4</accession>
<dbReference type="Proteomes" id="UP000095280">
    <property type="component" value="Unplaced"/>
</dbReference>
<feature type="compositionally biased region" description="Low complexity" evidence="2">
    <location>
        <begin position="1067"/>
        <end position="1085"/>
    </location>
</feature>
<dbReference type="InterPro" id="IPR011989">
    <property type="entry name" value="ARM-like"/>
</dbReference>
<keyword evidence="4" id="KW-1185">Reference proteome</keyword>
<dbReference type="InterPro" id="IPR022771">
    <property type="entry name" value="WAPL_C"/>
</dbReference>
<dbReference type="Gene3D" id="1.25.10.10">
    <property type="entry name" value="Leucine-rich Repeat Variant"/>
    <property type="match status" value="1"/>
</dbReference>
<dbReference type="Pfam" id="PF07814">
    <property type="entry name" value="WAPL"/>
    <property type="match status" value="1"/>
</dbReference>
<dbReference type="PROSITE" id="PS51271">
    <property type="entry name" value="WAPL"/>
    <property type="match status" value="1"/>
</dbReference>
<feature type="domain" description="WAPL" evidence="3">
    <location>
        <begin position="1087"/>
        <end position="1218"/>
    </location>
</feature>
<feature type="compositionally biased region" description="Polar residues" evidence="2">
    <location>
        <begin position="970"/>
        <end position="984"/>
    </location>
</feature>
<organism evidence="4 5">
    <name type="scientific">Macrostomum lignano</name>
    <dbReference type="NCBI Taxonomy" id="282301"/>
    <lineage>
        <taxon>Eukaryota</taxon>
        <taxon>Metazoa</taxon>
        <taxon>Spiralia</taxon>
        <taxon>Lophotrochozoa</taxon>
        <taxon>Platyhelminthes</taxon>
        <taxon>Rhabditophora</taxon>
        <taxon>Macrostomorpha</taxon>
        <taxon>Macrostomida</taxon>
        <taxon>Macrostomidae</taxon>
        <taxon>Macrostomum</taxon>
    </lineage>
</organism>
<comment type="similarity">
    <text evidence="1">Belongs to the WAPL family.</text>
</comment>
<proteinExistence type="inferred from homology"/>
<name>A0A1I8IQL4_9PLAT</name>
<feature type="region of interest" description="Disordered" evidence="2">
    <location>
        <begin position="933"/>
        <end position="1003"/>
    </location>
</feature>
<feature type="compositionally biased region" description="Low complexity" evidence="2">
    <location>
        <begin position="1022"/>
        <end position="1032"/>
    </location>
</feature>
<feature type="compositionally biased region" description="Low complexity" evidence="2">
    <location>
        <begin position="946"/>
        <end position="956"/>
    </location>
</feature>
<evidence type="ECO:0000313" key="4">
    <source>
        <dbReference type="Proteomes" id="UP000095280"/>
    </source>
</evidence>
<sequence>ILASLHQSGQLRDAHLHILAALRADLGKQCVVLLRQLPCFRILDYPLALLLGSQSQVRLVRADHYWHGFVRSLVHLIDPFAHAQERALSTPRVAVVFLREPVVAQPHDEAGLADGGVASQHHFEHALRVARHGDNRARCRRLLASGRLPSRTRFRLLPTTSRAAATATVPPGHVGDGAVPAEALLTALQRIGRHAQVSSGAGVARHQGRLLVRVFVEHLRQLLIQSSAAAAAAGGSAWRLLFLLPKRAAAALPAVVAAAAHRSGRRCRDPCCGGGCRCPVVGGVFDLQVGHVAQSRHAAVGVVAVQVAAVHSAAAVRVVRVADSQGRFGQVALLEQAGRGRLLLLAKAHSAGLAGLQGFAELLVLVSELPISLVQQVQLLGDAVLLAHLRSRCGWAGGAHLLLHGLPLPAQLLVAVLQRLLQRGHLAHDNGQPSLGAAQVQLQRLLLRADFLQLSLVGCRLRVHLATFGCALLQCGQLLLQTGDFNISLGQHVADALLEALAFAGQDRLLSRFQLVLDFHFEVANRLSVSLALAAEQLLQALLLCLQGLDNSHELGQDCLEVVQQSGPLLTQLMVELEHLVLTAQALQALAQRGRVADAGAPAAASCRRRAAFFNFVDAVGLGAVRAVRLGRQAVGGGVGRASALLVMLAALMHRPADQAEAFAKVGHADPAVAVPVQLPEQALALLLGHVGAEVGQFAGIDEAFAVAVESTMSASCIIALACAAVLSTPAEAKSSDRYQLALLGETPSMSPIKFLKTIDWRLRKLAQLRWRQNTSSDANSRALHFRNTSFYARPVKILGVTLSIKCADIQDGRPMDAHCPGVHYIVKHVAMRILFLTLGSLAAAMGTCELASAKKFQERRSTVLRQIPLSRRNTVMRGFDLLRSRNRVFEIVDYGGGGGRGGGRVSGSGSYPGGYHTGTSMQLFDVKDSGRKEELLRHPDAQGVASSSTSASSASIGRRVGKQPASALSAGNSRTAAQTSQPKQAKLEETSRVSKFFQKKGSTGSMKQRYLASYNHRPWNTATSAGSSSSSEFVAPQPPPPPSRQPRPDSDDGLFVAPVAPPPPLFRRTQTAPSSTILAASSSSASATSTAASVRVRHVKAAAEVAEQGEQQSFADDVRYLMDGLRPGEPQATRLLSLMQCVEQCVGCQEFRLHLKAHRLHPSLFRLLGATEDDAPQPGCDPQLSLGTAALFYALSRDRATLLLDKAGLGLLLRLLDTPDIRPQQADRLRQRLRNLFPDAPPELLTSARRLAMAALLSLGIRRASPWFKEAIRLQRGLDHALEALRDDLDYFGDDLGPQQLN</sequence>
<evidence type="ECO:0000256" key="2">
    <source>
        <dbReference type="SAM" id="MobiDB-lite"/>
    </source>
</evidence>
<protein>
    <submittedName>
        <fullName evidence="5">WAPL domain-containing protein</fullName>
    </submittedName>
</protein>